<proteinExistence type="predicted"/>
<dbReference type="Pfam" id="PF00587">
    <property type="entry name" value="tRNA-synt_2b"/>
    <property type="match status" value="1"/>
</dbReference>
<dbReference type="InterPro" id="IPR006195">
    <property type="entry name" value="aa-tRNA-synth_II"/>
</dbReference>
<evidence type="ECO:0000256" key="3">
    <source>
        <dbReference type="ARBA" id="ARBA00022840"/>
    </source>
</evidence>
<reference evidence="7 8" key="1">
    <citation type="submission" date="2018-01" db="EMBL/GenBank/DDBJ databases">
        <title>Genome sequence of the PGP bacterium Paenibacillus illinoisensis E3.</title>
        <authorList>
            <person name="Rolli E."/>
            <person name="Marasco R."/>
            <person name="Bessem C."/>
            <person name="Michoud G."/>
            <person name="Gaiarsa S."/>
            <person name="Borin S."/>
            <person name="Daffonchio D."/>
        </authorList>
    </citation>
    <scope>NUCLEOTIDE SEQUENCE [LARGE SCALE GENOMIC DNA]</scope>
    <source>
        <strain evidence="7 8">E3</strain>
    </source>
</reference>
<evidence type="ECO:0000259" key="6">
    <source>
        <dbReference type="PROSITE" id="PS50862"/>
    </source>
</evidence>
<evidence type="ECO:0000256" key="5">
    <source>
        <dbReference type="ARBA" id="ARBA00023146"/>
    </source>
</evidence>
<keyword evidence="4" id="KW-0648">Protein biosynthesis</keyword>
<dbReference type="GO" id="GO:0006418">
    <property type="term" value="P:tRNA aminoacylation for protein translation"/>
    <property type="evidence" value="ECO:0007669"/>
    <property type="project" value="InterPro"/>
</dbReference>
<dbReference type="InterPro" id="IPR002314">
    <property type="entry name" value="aa-tRNA-synt_IIb"/>
</dbReference>
<dbReference type="InterPro" id="IPR045864">
    <property type="entry name" value="aa-tRNA-synth_II/BPL/LPL"/>
</dbReference>
<organism evidence="7 8">
    <name type="scientific">Paenibacillus illinoisensis</name>
    <dbReference type="NCBI Taxonomy" id="59845"/>
    <lineage>
        <taxon>Bacteria</taxon>
        <taxon>Bacillati</taxon>
        <taxon>Bacillota</taxon>
        <taxon>Bacilli</taxon>
        <taxon>Bacillales</taxon>
        <taxon>Paenibacillaceae</taxon>
        <taxon>Paenibacillus</taxon>
    </lineage>
</organism>
<dbReference type="AlphaFoldDB" id="A0A2W0CJ27"/>
<dbReference type="SUPFAM" id="SSF55681">
    <property type="entry name" value="Class II aaRS and biotin synthetases"/>
    <property type="match status" value="1"/>
</dbReference>
<gene>
    <name evidence="7" type="ORF">PIL02S_01664</name>
</gene>
<evidence type="ECO:0000313" key="8">
    <source>
        <dbReference type="Proteomes" id="UP000247459"/>
    </source>
</evidence>
<accession>A0A2W0CJ27</accession>
<dbReference type="GO" id="GO:0005524">
    <property type="term" value="F:ATP binding"/>
    <property type="evidence" value="ECO:0007669"/>
    <property type="project" value="UniProtKB-KW"/>
</dbReference>
<comment type="caution">
    <text evidence="7">The sequence shown here is derived from an EMBL/GenBank/DDBJ whole genome shotgun (WGS) entry which is preliminary data.</text>
</comment>
<dbReference type="PROSITE" id="PS50862">
    <property type="entry name" value="AA_TRNA_LIGASE_II"/>
    <property type="match status" value="1"/>
</dbReference>
<dbReference type="RefSeq" id="WP_181429720.1">
    <property type="nucleotide sequence ID" value="NZ_JAXBDC010000002.1"/>
</dbReference>
<name>A0A2W0CJ27_9BACL</name>
<dbReference type="GO" id="GO:0140096">
    <property type="term" value="F:catalytic activity, acting on a protein"/>
    <property type="evidence" value="ECO:0007669"/>
    <property type="project" value="UniProtKB-ARBA"/>
</dbReference>
<dbReference type="GO" id="GO:0004828">
    <property type="term" value="F:serine-tRNA ligase activity"/>
    <property type="evidence" value="ECO:0007669"/>
    <property type="project" value="UniProtKB-EC"/>
</dbReference>
<dbReference type="GO" id="GO:0016740">
    <property type="term" value="F:transferase activity"/>
    <property type="evidence" value="ECO:0007669"/>
    <property type="project" value="UniProtKB-ARBA"/>
</dbReference>
<keyword evidence="3" id="KW-0067">ATP-binding</keyword>
<protein>
    <submittedName>
        <fullName evidence="7">tRNA synthetase class II core domain family protein</fullName>
        <ecNumber evidence="7">6.1.1.11</ecNumber>
    </submittedName>
</protein>
<keyword evidence="2" id="KW-0547">Nucleotide-binding</keyword>
<evidence type="ECO:0000256" key="1">
    <source>
        <dbReference type="ARBA" id="ARBA00022598"/>
    </source>
</evidence>
<evidence type="ECO:0000256" key="4">
    <source>
        <dbReference type="ARBA" id="ARBA00022917"/>
    </source>
</evidence>
<dbReference type="Proteomes" id="UP000247459">
    <property type="component" value="Unassembled WGS sequence"/>
</dbReference>
<evidence type="ECO:0000313" key="7">
    <source>
        <dbReference type="EMBL" id="PYY30062.1"/>
    </source>
</evidence>
<keyword evidence="5 7" id="KW-0030">Aminoacyl-tRNA synthetase</keyword>
<dbReference type="EC" id="6.1.1.11" evidence="7"/>
<feature type="domain" description="Aminoacyl-transfer RNA synthetases class-II family profile" evidence="6">
    <location>
        <begin position="217"/>
        <end position="368"/>
    </location>
</feature>
<evidence type="ECO:0000256" key="2">
    <source>
        <dbReference type="ARBA" id="ARBA00022741"/>
    </source>
</evidence>
<dbReference type="EMBL" id="PRLG01000013">
    <property type="protein sequence ID" value="PYY30062.1"/>
    <property type="molecule type" value="Genomic_DNA"/>
</dbReference>
<keyword evidence="1 7" id="KW-0436">Ligase</keyword>
<dbReference type="Gene3D" id="3.30.930.10">
    <property type="entry name" value="Bira Bifunctional Protein, Domain 2"/>
    <property type="match status" value="1"/>
</dbReference>
<sequence length="380" mass="44543">MSIRVPITGVLNDKQAHALTLKLAYSMEGIFGCTYDEINREILIESENEANTEYLLGIVHKMILEEKEIRAMGSRLIRTQDQQKQTYPKMDQLEMANDFVLNGTMKKELAAELYSIFDLLFQSISQKYNAKNRKYSSLIPREVMDICKYVNYFPQNAYFVAELPHDYYALKQVQNEQDIENLVRMNEFMLSPAVCFHCYQELKNQEIKDPIVFTAEGSCFRHEAAWRIGQHRMNEFSMREIIYFGQPEFVTQIRNDILEEIWDLFNELGFCGRIETAHDPFYFPQDSSRAQHQMLADMKYELVVEIPNSDISFSIASFNNVKDTLCREFDITSAMDKKYLHSGCVAFGIDRWVYAVMSTFGLDIQGYPEKIREYYKRSIM</sequence>